<dbReference type="RefSeq" id="XP_009543195.1">
    <property type="nucleotide sequence ID" value="XM_009544900.1"/>
</dbReference>
<dbReference type="GeneID" id="20677283"/>
<evidence type="ECO:0000256" key="2">
    <source>
        <dbReference type="SAM" id="SignalP"/>
    </source>
</evidence>
<feature type="chain" id="PRO_5004844412" description="Yeast cell wall synthesis Kre9/Knh1-like N-terminal domain-containing protein" evidence="2">
    <location>
        <begin position="17"/>
        <end position="137"/>
    </location>
</feature>
<evidence type="ECO:0000313" key="5">
    <source>
        <dbReference type="Proteomes" id="UP000030671"/>
    </source>
</evidence>
<dbReference type="InParanoid" id="W4KD20"/>
<evidence type="ECO:0000313" key="4">
    <source>
        <dbReference type="EMBL" id="ETW83752.1"/>
    </source>
</evidence>
<proteinExistence type="predicted"/>
<dbReference type="EMBL" id="KI925456">
    <property type="protein sequence ID" value="ETW83752.1"/>
    <property type="molecule type" value="Genomic_DNA"/>
</dbReference>
<dbReference type="InterPro" id="IPR018466">
    <property type="entry name" value="Kre9/Knh1-like_N"/>
</dbReference>
<keyword evidence="1 2" id="KW-0732">Signal</keyword>
<dbReference type="HOGENOM" id="CLU_088618_3_1_1"/>
<organism evidence="4 5">
    <name type="scientific">Heterobasidion irregulare (strain TC 32-1)</name>
    <dbReference type="NCBI Taxonomy" id="747525"/>
    <lineage>
        <taxon>Eukaryota</taxon>
        <taxon>Fungi</taxon>
        <taxon>Dikarya</taxon>
        <taxon>Basidiomycota</taxon>
        <taxon>Agaricomycotina</taxon>
        <taxon>Agaricomycetes</taxon>
        <taxon>Russulales</taxon>
        <taxon>Bondarzewiaceae</taxon>
        <taxon>Heterobasidion</taxon>
        <taxon>Heterobasidion annosum species complex</taxon>
    </lineage>
</organism>
<keyword evidence="5" id="KW-1185">Reference proteome</keyword>
<dbReference type="AlphaFoldDB" id="W4KD20"/>
<dbReference type="Pfam" id="PF10342">
    <property type="entry name" value="Kre9_KNH"/>
    <property type="match status" value="1"/>
</dbReference>
<dbReference type="PANTHER" id="PTHR35185">
    <property type="entry name" value="SERINE/THREONINE-RICH PROTEIN ADG2-RELATED"/>
    <property type="match status" value="1"/>
</dbReference>
<name>W4KD20_HETIT</name>
<protein>
    <recommendedName>
        <fullName evidence="3">Yeast cell wall synthesis Kre9/Knh1-like N-terminal domain-containing protein</fullName>
    </recommendedName>
</protein>
<dbReference type="InterPro" id="IPR052479">
    <property type="entry name" value="GPI-anchor_Adhesion_Reg"/>
</dbReference>
<evidence type="ECO:0000256" key="1">
    <source>
        <dbReference type="ARBA" id="ARBA00022729"/>
    </source>
</evidence>
<feature type="domain" description="Yeast cell wall synthesis Kre9/Knh1-like N-terminal" evidence="3">
    <location>
        <begin position="22"/>
        <end position="115"/>
    </location>
</feature>
<dbReference type="OrthoDB" id="5316007at2759"/>
<sequence length="137" mass="14401">MRTVLALAAFAASALAYQVTEPSQTQGWTTVGPNIVTWDRVSTDTTNFTLVLTNQNRNLLPTDEILVAFVDGTTGKQTASEPSAGWPVGTGFRVNLVQDTQHLSTIYAQSSEFTIAQSTSSVASSSTLAASSAAASR</sequence>
<feature type="signal peptide" evidence="2">
    <location>
        <begin position="1"/>
        <end position="16"/>
    </location>
</feature>
<dbReference type="eggNOG" id="ENOG502S7YR">
    <property type="taxonomic scope" value="Eukaryota"/>
</dbReference>
<dbReference type="Proteomes" id="UP000030671">
    <property type="component" value="Unassembled WGS sequence"/>
</dbReference>
<dbReference type="PANTHER" id="PTHR35185:SF1">
    <property type="entry name" value="UPF0619 GPI-ANCHORED MEMBRANE PROTEIN C1322.10"/>
    <property type="match status" value="1"/>
</dbReference>
<evidence type="ECO:0000259" key="3">
    <source>
        <dbReference type="Pfam" id="PF10342"/>
    </source>
</evidence>
<gene>
    <name evidence="4" type="ORF">HETIRDRAFT_46925</name>
</gene>
<accession>W4KD20</accession>
<dbReference type="KEGG" id="hir:HETIRDRAFT_46925"/>
<reference evidence="4 5" key="1">
    <citation type="journal article" date="2012" name="New Phytol.">
        <title>Insight into trade-off between wood decay and parasitism from the genome of a fungal forest pathogen.</title>
        <authorList>
            <person name="Olson A."/>
            <person name="Aerts A."/>
            <person name="Asiegbu F."/>
            <person name="Belbahri L."/>
            <person name="Bouzid O."/>
            <person name="Broberg A."/>
            <person name="Canback B."/>
            <person name="Coutinho P.M."/>
            <person name="Cullen D."/>
            <person name="Dalman K."/>
            <person name="Deflorio G."/>
            <person name="van Diepen L.T."/>
            <person name="Dunand C."/>
            <person name="Duplessis S."/>
            <person name="Durling M."/>
            <person name="Gonthier P."/>
            <person name="Grimwood J."/>
            <person name="Fossdal C.G."/>
            <person name="Hansson D."/>
            <person name="Henrissat B."/>
            <person name="Hietala A."/>
            <person name="Himmelstrand K."/>
            <person name="Hoffmeister D."/>
            <person name="Hogberg N."/>
            <person name="James T.Y."/>
            <person name="Karlsson M."/>
            <person name="Kohler A."/>
            <person name="Kues U."/>
            <person name="Lee Y.H."/>
            <person name="Lin Y.C."/>
            <person name="Lind M."/>
            <person name="Lindquist E."/>
            <person name="Lombard V."/>
            <person name="Lucas S."/>
            <person name="Lunden K."/>
            <person name="Morin E."/>
            <person name="Murat C."/>
            <person name="Park J."/>
            <person name="Raffaello T."/>
            <person name="Rouze P."/>
            <person name="Salamov A."/>
            <person name="Schmutz J."/>
            <person name="Solheim H."/>
            <person name="Stahlberg J."/>
            <person name="Velez H."/>
            <person name="de Vries R.P."/>
            <person name="Wiebenga A."/>
            <person name="Woodward S."/>
            <person name="Yakovlev I."/>
            <person name="Garbelotto M."/>
            <person name="Martin F."/>
            <person name="Grigoriev I.V."/>
            <person name="Stenlid J."/>
        </authorList>
    </citation>
    <scope>NUCLEOTIDE SEQUENCE [LARGE SCALE GENOMIC DNA]</scope>
    <source>
        <strain evidence="4 5">TC 32-1</strain>
    </source>
</reference>